<dbReference type="InterPro" id="IPR009081">
    <property type="entry name" value="PP-bd_ACP"/>
</dbReference>
<dbReference type="OrthoDB" id="416786at2759"/>
<protein>
    <submittedName>
        <fullName evidence="5">Non-ribosomal peptide synthetase module</fullName>
    </submittedName>
</protein>
<dbReference type="InterPro" id="IPR042099">
    <property type="entry name" value="ANL_N_sf"/>
</dbReference>
<evidence type="ECO:0000256" key="1">
    <source>
        <dbReference type="ARBA" id="ARBA00022450"/>
    </source>
</evidence>
<evidence type="ECO:0000259" key="4">
    <source>
        <dbReference type="PROSITE" id="PS50075"/>
    </source>
</evidence>
<dbReference type="GeneID" id="70126913"/>
<evidence type="ECO:0000256" key="3">
    <source>
        <dbReference type="ARBA" id="ARBA00022598"/>
    </source>
</evidence>
<dbReference type="InterPro" id="IPR000873">
    <property type="entry name" value="AMP-dep_synth/lig_dom"/>
</dbReference>
<name>A0A9P8ZW69_9PEZI</name>
<organism evidence="5 6">
    <name type="scientific">Truncatella angustata</name>
    <dbReference type="NCBI Taxonomy" id="152316"/>
    <lineage>
        <taxon>Eukaryota</taxon>
        <taxon>Fungi</taxon>
        <taxon>Dikarya</taxon>
        <taxon>Ascomycota</taxon>
        <taxon>Pezizomycotina</taxon>
        <taxon>Sordariomycetes</taxon>
        <taxon>Xylariomycetidae</taxon>
        <taxon>Amphisphaeriales</taxon>
        <taxon>Sporocadaceae</taxon>
        <taxon>Truncatella</taxon>
    </lineage>
</organism>
<dbReference type="InterPro" id="IPR001242">
    <property type="entry name" value="Condensation_dom"/>
</dbReference>
<dbReference type="PROSITE" id="PS00455">
    <property type="entry name" value="AMP_BINDING"/>
    <property type="match status" value="1"/>
</dbReference>
<dbReference type="FunFam" id="3.40.50.980:FF:000001">
    <property type="entry name" value="Non-ribosomal peptide synthetase"/>
    <property type="match status" value="1"/>
</dbReference>
<feature type="domain" description="Carrier" evidence="4">
    <location>
        <begin position="1"/>
        <end position="68"/>
    </location>
</feature>
<dbReference type="Pfam" id="PF00501">
    <property type="entry name" value="AMP-binding"/>
    <property type="match status" value="1"/>
</dbReference>
<feature type="domain" description="Carrier" evidence="4">
    <location>
        <begin position="1097"/>
        <end position="1170"/>
    </location>
</feature>
<dbReference type="Gene3D" id="3.40.50.12780">
    <property type="entry name" value="N-terminal domain of ligase-like"/>
    <property type="match status" value="1"/>
</dbReference>
<dbReference type="InterPro" id="IPR006162">
    <property type="entry name" value="Ppantetheine_attach_site"/>
</dbReference>
<dbReference type="GO" id="GO:0005737">
    <property type="term" value="C:cytoplasm"/>
    <property type="evidence" value="ECO:0007669"/>
    <property type="project" value="TreeGrafter"/>
</dbReference>
<dbReference type="PROSITE" id="PS50075">
    <property type="entry name" value="CARRIER"/>
    <property type="match status" value="2"/>
</dbReference>
<dbReference type="RefSeq" id="XP_045957018.1">
    <property type="nucleotide sequence ID" value="XM_046098021.1"/>
</dbReference>
<dbReference type="InterPro" id="IPR045851">
    <property type="entry name" value="AMP-bd_C_sf"/>
</dbReference>
<evidence type="ECO:0000313" key="6">
    <source>
        <dbReference type="Proteomes" id="UP000758603"/>
    </source>
</evidence>
<dbReference type="GO" id="GO:0043041">
    <property type="term" value="P:amino acid activation for nonribosomal peptide biosynthetic process"/>
    <property type="evidence" value="ECO:0007669"/>
    <property type="project" value="TreeGrafter"/>
</dbReference>
<keyword evidence="6" id="KW-1185">Reference proteome</keyword>
<dbReference type="NCBIfam" id="TIGR01733">
    <property type="entry name" value="AA-adenyl-dom"/>
    <property type="match status" value="1"/>
</dbReference>
<proteinExistence type="predicted"/>
<dbReference type="InterPro" id="IPR036736">
    <property type="entry name" value="ACP-like_sf"/>
</dbReference>
<dbReference type="SUPFAM" id="SSF52777">
    <property type="entry name" value="CoA-dependent acyltransferases"/>
    <property type="match status" value="4"/>
</dbReference>
<dbReference type="Gene3D" id="3.30.559.30">
    <property type="entry name" value="Nonribosomal peptide synthetase, condensation domain"/>
    <property type="match status" value="2"/>
</dbReference>
<keyword evidence="3" id="KW-0436">Ligase</keyword>
<dbReference type="Gene3D" id="3.30.300.30">
    <property type="match status" value="1"/>
</dbReference>
<sequence>LRTSWAKVLHQDLSEFSNEDVFFEVGGDSITALQLVDAAFEQGIVLTVEQIFVNASLEDMALAARVIETEHGSPRQTPSIEPFSLLSVDLGGLKRHIEEIAIACCVKSGQVETAYPCTPMQEALVAVTDTTENAYVMQITCEIRPEVPIEQFRQAWLSTVRANPVLRSRICHLDGVGYVQAVIDDAIGWNNTEDDLNSFLQNDARSPIKSGDPFFRFTVVSDAQSRHFVWTLHHALCDGASVTEVFDEVSRRFTNQSVLKRPSYEQFIASISPDTTKQRNYWQQTFNQCGFNYASYPQLSRQGFEAKPSRSIRRVLELNRTTPFDATKAQLLRAAWAVLQSHYTGNEDVVFGEIMNGRASLQTFGMSSVTGPTICLVPIGLRIDPNLTVSSLLLRVREQAAELLSFEQTGIAKIRKYLAEISLSASTACDFQTLFVVHSSDFSDLTAPALQRIGLRLISGLGKSEQHPYPLVISILISTGDAVILNLEYDERVISIQHANNLIHQFQAVLTQLSEAKEETLLSSIVPFSATDLLQIKEWNQHTPKAVEKCIHQLFEEQVHRSPTAEALVSVSETLTYAEVHNISTSVALQLVNLGVGPEEFVAICFEKSVWAVIAMLAIWKAGGAYVPIDPTHPQGRKKEIANRAKVKLVLVSRSNATDFDGICEHILTLDDAPISFIRQGCGQLPSQTLLPTSSAYLLFTSGTTGKPKGVVISHSALCTGMVYQAESFGLNSKTRMLQFASYTFDASVQEIFATLVVGGTVCVPSDSDRLNNLAGIITALQVDTVVLTPTVVNLLSPELIPFVKKINMGGEPVTSDIITKWAHHVRLTNGYGPSETTVCCAMNVGLTMDTHPANIGRAIGSTMWLVQPDNHDKLSAIGCVGEIVVSGALLASGYYGDKVTTDASFIYEPDWLMDFINTESAFRTIYKTGDLARYNADGTFQYVGRKDTQVKLRGFRIELGEIEARVMEHGSSNAAVVLLPKEGNCANQIVAIVSFMQPVLTESSKLGIHVLNKSHYTRDIHQKLDSIKKHLQYTLPEYMVPSLWVVLENMPLLVSGKVDRKAIKTWVDQMDEKTHQNLIRDLYDAEEELKGSFLPGSRAYTLREIWSIVLNVAVDRIGINTSFYSLGGDSITAIQVVSKAKSRGLHLAVRDILTRKTLGAVLPVILENTNDIHKDILHQPPDGQFDLSPIQKLFVASNYGEDSTTFQVEAVYPCSPMQREILLQQRMDPSVFLVSWEIELRDISAQQKLHVDMVINSWKKIVFRHPILRSRFLEASSEGRDYQQVVLRGIEPDIIIDKDIQDFKTNKDWPDAVSLHQCRFPHRARFLQHGNAVIGYIEANHAILDGWSVGLLQEELLETIYDTEDSARSVKDDQAPPYQSFISTHSYDRVSQDVDYWRTVLSNQKPSILAFPLDFGPKDVDGEDLARTIVRLPRIGTDSLNTFAANHDLTFASIFEAAWAQTLSIYTRSSQVAFGYIVSGRDQDGVPHAPRIIGPLINILPYHLRNVSTERSPKVLADLATRIQEQRVQDGSHSFCRIQDVLEQYFGTHRLFNTAVNFQRRASSLEKGHLAIRDLERLKDPWSFDVLIRIIHIDTSIQVQVEFNAQQMNSDAMKKVVETFKDGLQLAIAQ</sequence>
<dbReference type="CDD" id="cd05918">
    <property type="entry name" value="A_NRPS_SidN3_like"/>
    <property type="match status" value="1"/>
</dbReference>
<dbReference type="InterPro" id="IPR023213">
    <property type="entry name" value="CAT-like_dom_sf"/>
</dbReference>
<dbReference type="Gene3D" id="3.30.559.10">
    <property type="entry name" value="Chloramphenicol acetyltransferase-like domain"/>
    <property type="match status" value="2"/>
</dbReference>
<dbReference type="GO" id="GO:0044550">
    <property type="term" value="P:secondary metabolite biosynthetic process"/>
    <property type="evidence" value="ECO:0007669"/>
    <property type="project" value="TreeGrafter"/>
</dbReference>
<dbReference type="SUPFAM" id="SSF47336">
    <property type="entry name" value="ACP-like"/>
    <property type="match status" value="2"/>
</dbReference>
<keyword evidence="2" id="KW-0597">Phosphoprotein</keyword>
<dbReference type="FunFam" id="3.30.300.30:FF:000015">
    <property type="entry name" value="Nonribosomal peptide synthase SidD"/>
    <property type="match status" value="1"/>
</dbReference>
<dbReference type="CDD" id="cd19545">
    <property type="entry name" value="FUM14_C_NRPS-like"/>
    <property type="match status" value="1"/>
</dbReference>
<keyword evidence="1" id="KW-0596">Phosphopantetheine</keyword>
<accession>A0A9P8ZW69</accession>
<comment type="caution">
    <text evidence="5">The sequence shown here is derived from an EMBL/GenBank/DDBJ whole genome shotgun (WGS) entry which is preliminary data.</text>
</comment>
<dbReference type="PROSITE" id="PS00012">
    <property type="entry name" value="PHOSPHOPANTETHEINE"/>
    <property type="match status" value="2"/>
</dbReference>
<dbReference type="GO" id="GO:0016874">
    <property type="term" value="F:ligase activity"/>
    <property type="evidence" value="ECO:0007669"/>
    <property type="project" value="UniProtKB-KW"/>
</dbReference>
<dbReference type="PANTHER" id="PTHR45527">
    <property type="entry name" value="NONRIBOSOMAL PEPTIDE SYNTHETASE"/>
    <property type="match status" value="1"/>
</dbReference>
<dbReference type="Proteomes" id="UP000758603">
    <property type="component" value="Unassembled WGS sequence"/>
</dbReference>
<dbReference type="InterPro" id="IPR020845">
    <property type="entry name" value="AMP-binding_CS"/>
</dbReference>
<dbReference type="SUPFAM" id="SSF56801">
    <property type="entry name" value="Acetyl-CoA synthetase-like"/>
    <property type="match status" value="1"/>
</dbReference>
<dbReference type="Gene3D" id="1.10.1200.10">
    <property type="entry name" value="ACP-like"/>
    <property type="match status" value="2"/>
</dbReference>
<evidence type="ECO:0000256" key="2">
    <source>
        <dbReference type="ARBA" id="ARBA00022553"/>
    </source>
</evidence>
<dbReference type="FunFam" id="3.40.50.12780:FF:000014">
    <property type="entry name" value="Nonribosomal peptide synthetase 1"/>
    <property type="match status" value="1"/>
</dbReference>
<evidence type="ECO:0000313" key="5">
    <source>
        <dbReference type="EMBL" id="KAH6652741.1"/>
    </source>
</evidence>
<dbReference type="Pfam" id="PF00550">
    <property type="entry name" value="PP-binding"/>
    <property type="match status" value="2"/>
</dbReference>
<feature type="non-terminal residue" evidence="5">
    <location>
        <position position="1"/>
    </location>
</feature>
<dbReference type="EMBL" id="JAGPXC010000005">
    <property type="protein sequence ID" value="KAH6652741.1"/>
    <property type="molecule type" value="Genomic_DNA"/>
</dbReference>
<dbReference type="Pfam" id="PF00668">
    <property type="entry name" value="Condensation"/>
    <property type="match status" value="2"/>
</dbReference>
<reference evidence="5" key="1">
    <citation type="journal article" date="2021" name="Nat. Commun.">
        <title>Genetic determinants of endophytism in the Arabidopsis root mycobiome.</title>
        <authorList>
            <person name="Mesny F."/>
            <person name="Miyauchi S."/>
            <person name="Thiergart T."/>
            <person name="Pickel B."/>
            <person name="Atanasova L."/>
            <person name="Karlsson M."/>
            <person name="Huettel B."/>
            <person name="Barry K.W."/>
            <person name="Haridas S."/>
            <person name="Chen C."/>
            <person name="Bauer D."/>
            <person name="Andreopoulos W."/>
            <person name="Pangilinan J."/>
            <person name="LaButti K."/>
            <person name="Riley R."/>
            <person name="Lipzen A."/>
            <person name="Clum A."/>
            <person name="Drula E."/>
            <person name="Henrissat B."/>
            <person name="Kohler A."/>
            <person name="Grigoriev I.V."/>
            <person name="Martin F.M."/>
            <person name="Hacquard S."/>
        </authorList>
    </citation>
    <scope>NUCLEOTIDE SEQUENCE</scope>
    <source>
        <strain evidence="5">MPI-SDFR-AT-0073</strain>
    </source>
</reference>
<dbReference type="InterPro" id="IPR010071">
    <property type="entry name" value="AA_adenyl_dom"/>
</dbReference>
<dbReference type="GO" id="GO:0031177">
    <property type="term" value="F:phosphopantetheine binding"/>
    <property type="evidence" value="ECO:0007669"/>
    <property type="project" value="TreeGrafter"/>
</dbReference>
<dbReference type="PANTHER" id="PTHR45527:SF12">
    <property type="entry name" value="NONRIBOSOMAL PEPTIDE SYNTHETASE IVOA"/>
    <property type="match status" value="1"/>
</dbReference>
<gene>
    <name evidence="5" type="ORF">BKA67DRAFT_518577</name>
</gene>